<proteinExistence type="predicted"/>
<evidence type="ECO:0000256" key="1">
    <source>
        <dbReference type="SAM" id="MobiDB-lite"/>
    </source>
</evidence>
<protein>
    <submittedName>
        <fullName evidence="2">Uncharacterized protein</fullName>
    </submittedName>
</protein>
<gene>
    <name evidence="2" type="ORF">dnm_083510</name>
</gene>
<feature type="region of interest" description="Disordered" evidence="1">
    <location>
        <begin position="1"/>
        <end position="39"/>
    </location>
</feature>
<dbReference type="AlphaFoldDB" id="A0A975BW71"/>
<accession>A0A975BW71</accession>
<evidence type="ECO:0000313" key="3">
    <source>
        <dbReference type="Proteomes" id="UP000663722"/>
    </source>
</evidence>
<dbReference type="Proteomes" id="UP000663722">
    <property type="component" value="Chromosome"/>
</dbReference>
<keyword evidence="3" id="KW-1185">Reference proteome</keyword>
<evidence type="ECO:0000313" key="2">
    <source>
        <dbReference type="EMBL" id="QTA92275.1"/>
    </source>
</evidence>
<name>A0A975BW71_9BACT</name>
<organism evidence="2 3">
    <name type="scientific">Desulfonema magnum</name>
    <dbReference type="NCBI Taxonomy" id="45655"/>
    <lineage>
        <taxon>Bacteria</taxon>
        <taxon>Pseudomonadati</taxon>
        <taxon>Thermodesulfobacteriota</taxon>
        <taxon>Desulfobacteria</taxon>
        <taxon>Desulfobacterales</taxon>
        <taxon>Desulfococcaceae</taxon>
        <taxon>Desulfonema</taxon>
    </lineage>
</organism>
<reference evidence="2" key="1">
    <citation type="journal article" date="2021" name="Microb. Physiol.">
        <title>Proteogenomic Insights into the Physiology of Marine, Sulfate-Reducing, Filamentous Desulfonema limicola and Desulfonema magnum.</title>
        <authorList>
            <person name="Schnaars V."/>
            <person name="Wohlbrand L."/>
            <person name="Scheve S."/>
            <person name="Hinrichs C."/>
            <person name="Reinhardt R."/>
            <person name="Rabus R."/>
        </authorList>
    </citation>
    <scope>NUCLEOTIDE SEQUENCE</scope>
    <source>
        <strain evidence="2">4be13</strain>
    </source>
</reference>
<dbReference type="KEGG" id="dmm:dnm_083510"/>
<dbReference type="EMBL" id="CP061800">
    <property type="protein sequence ID" value="QTA92275.1"/>
    <property type="molecule type" value="Genomic_DNA"/>
</dbReference>
<feature type="compositionally biased region" description="Basic and acidic residues" evidence="1">
    <location>
        <begin position="1"/>
        <end position="10"/>
    </location>
</feature>
<sequence>MNWIKQEVRMIGESPEQDEEHENAEHETQCEKISVSPIM</sequence>